<keyword evidence="4" id="KW-1185">Reference proteome</keyword>
<feature type="region of interest" description="Disordered" evidence="2">
    <location>
        <begin position="149"/>
        <end position="203"/>
    </location>
</feature>
<sequence length="2075" mass="234179">MEEVRQLVQEEGREARNLVAFHVAVDTPARVSRKPPRALPPARRAPPRATRLRSASAGRDKRSELRARYWALLFGDLQRAVGEIYNTVETHENLNECQEVILVLENYTRDFKALGEWFRLKWEYDNTPPPHRPQSLAWEIRKTDFVRPESRRTFSVKTSPSVSGKNSPSLSGYNTPSGKNSPNLTGKASPGSGKISPRISSNSSPKAAVEFFSNKIVTSKITAKPEPIIAKETSRLSDIKEKEFKEPLDETEIEKKVLNNKEIHHNKQELKTVTIEVGTAKEHKNVCPKKVVMKSSKHAKSNKTCSGKPANDISSQAKSTTAQLNAMENEYLNKQINENESKNNNTINKDIEKENSIFNKNSDTVNINEKIETTNGEKYKILTESPTKSEENFADISNESSPKFDTEKVQVDVNKVKSEVIEISAQDYSTSNGAVDTVIVCNTTRKEIKNIEVKQASDTNEAVLNEKLQPDNIVTVNIQPNQVDEKPNICCNNETETKKTVAEEKLNFKNDDEKVVYDDLNIINDILKETLLNNKTKFEQNKMKVDDDVKIDDILNIISEIQSSIKDIDINNCEINNHAMNDPIEIPKDAVLEAGYLITISTDGSNEVSIVDTMKRDHDLKKNDIKSCPEMKTTTKPAYSQAAAKPKISTQPTKVEMKTPTRLARSSTVVEIRPNIVPKTQRSFQKKNQASKCSYPFNLTTGRSSLFDGTPNIPNKGAIPKRPLSRSNQIASSDIKSKDITKKYPPRPNSLKVTEKIDKKESCSTLLKNKDTKDYSSSDTVVPRGDMSRIESSESIKTLVPEDHNTLQDVANSIEVLNIDNSKTDNEGWLTVKSRRLSRESKKNSKSHWTNRFHQPSATTSLPTLNMLESPKEETKSIVDSKDVKIDRAKSEQPQLVETQPQKVDKRKSEKRLPNETLISNDTEVKDKNEISNCQLDTRNKKLPSSTNVGNLPKTEKVAIVSGKPKSENKRDPSMIRQKSDVTGLRTKSSRNKVLTKRAEKVKDCQKCDDTSELTKNRLHSSLESLTTALARSQESTEDVFDFDKWKAEFKTTFKYLEDDDQMSDQNEILKAADPSEMSEIAEMTSQIEENERIISWALDFQSEVDQRKLCEEEDLLNRQIMELQQVSDIDIDTETDETETDAEILCEDRPVQVCPTENLGTLTASLEDQYETALAGMSWAERVDTLVVLEALVARDPGRAQQLHAKLSQGIKRRGSLQDALRRLQAKQARAERQRLEYQTERAKRIHQLLGRVEEVKVAKNQLIDEKRMRMERRLQKAAENRDQHLKDIVRKAHDEEEKLREIAFIKQLEAENKRHEFLEQCRTHNTRLRQMRRDRLHKLEQKSAREAAVGARRQALEAARKQHVESLLEKRKERDARVEELKELKKQERDDAAREKAEGVKSRLSALAAAAELEADALRSRIRDKQDASQQRLESHLQAIREKATGPRQPTTSESHDKETEETEESVKLEMEKKEREKQKTIKKKARKMKHKLLISGCTNPIFDDNIAPLETYLNQASSKVYRAISSIRQIVTPYLHETTFTNGLEDEGECSTNPNKKKKKTKGEVKNEPDKENEAKNKDINANTDRIEPGTAHAEEVNKDANVAEVAKESKKKKKKKKNAEDKPTSCVASSVCSSMSDMSRTSGRSERNAKVDIDLPFLEKQVNELYRLMERYEKNNMLDKVAVQRLQVLKAMAQMVAVAAEKEDLNPPMSAKCLTTGVMLVSRVIVSCTATAAQILSSNACVHLTTLLARQMEKDLQTDVREMELAKQLCDCISVALDSVLCATQRHEDGKLPRDDVELVGILRNRAHQLISYLCLSGVVTNSASAGEVRENIQTLLTLCVDLCHPFESDFGSDRDNAKQALRLAFGKGICGARAEFCMLFAKGASLGHCGDFVKAARTSHLLRAIAEMDHHIVQEAFAEGGWSLEFRAAVARLLSQHAPNEKEAPRTSLLRLSSQRLDQSLSETMVLDLIVLVGFVIVNNAQLQETICEGWSVIKMLCTLPANWLVSASRSHALLPTLIALADRPQSAAAIASEMNMSILEEFLENPEYQKIKLIKVIKQSRMKKNTGKK</sequence>
<feature type="compositionally biased region" description="Low complexity" evidence="2">
    <location>
        <begin position="47"/>
        <end position="57"/>
    </location>
</feature>
<name>A0ABM3LRU4_BICAN</name>
<feature type="coiled-coil region" evidence="1">
    <location>
        <begin position="1366"/>
        <end position="1430"/>
    </location>
</feature>
<feature type="compositionally biased region" description="Polar residues" evidence="2">
    <location>
        <begin position="153"/>
        <end position="186"/>
    </location>
</feature>
<reference evidence="4" key="1">
    <citation type="submission" date="2025-05" db="UniProtKB">
        <authorList>
            <consortium name="RefSeq"/>
        </authorList>
    </citation>
    <scope>NUCLEOTIDE SEQUENCE [LARGE SCALE GENOMIC DNA]</scope>
</reference>
<keyword evidence="1" id="KW-0175">Coiled coil</keyword>
<dbReference type="PANTHER" id="PTHR31434">
    <property type="entry name" value="S PHASE CYCLIN A-ASSOCIATED PROTEIN IN THE ENDOPLASMIC RETICULUM"/>
    <property type="match status" value="1"/>
</dbReference>
<accession>A0ABM3LRU4</accession>
<dbReference type="GeneID" id="112048863"/>
<evidence type="ECO:0000256" key="2">
    <source>
        <dbReference type="SAM" id="MobiDB-lite"/>
    </source>
</evidence>
<evidence type="ECO:0000256" key="1">
    <source>
        <dbReference type="SAM" id="Coils"/>
    </source>
</evidence>
<dbReference type="Pfam" id="PF16501">
    <property type="entry name" value="SCAPER_N"/>
    <property type="match status" value="1"/>
</dbReference>
<evidence type="ECO:0000259" key="3">
    <source>
        <dbReference type="Pfam" id="PF16501"/>
    </source>
</evidence>
<dbReference type="InterPro" id="IPR032446">
    <property type="entry name" value="SCAPER_N"/>
</dbReference>
<feature type="region of interest" description="Disordered" evidence="2">
    <location>
        <begin position="1441"/>
        <end position="1486"/>
    </location>
</feature>
<dbReference type="PANTHER" id="PTHR31434:SF2">
    <property type="entry name" value="S PHASE CYCLIN A-ASSOCIATED PROTEIN IN THE ENDOPLASMIC RETICULUM"/>
    <property type="match status" value="1"/>
</dbReference>
<feature type="compositionally biased region" description="Low complexity" evidence="2">
    <location>
        <begin position="1628"/>
        <end position="1646"/>
    </location>
</feature>
<reference evidence="5" key="2">
    <citation type="submission" date="2025-08" db="UniProtKB">
        <authorList>
            <consortium name="RefSeq"/>
        </authorList>
    </citation>
    <scope>IDENTIFICATION</scope>
</reference>
<feature type="compositionally biased region" description="Basic and acidic residues" evidence="2">
    <location>
        <begin position="903"/>
        <end position="914"/>
    </location>
</feature>
<feature type="region of interest" description="Disordered" evidence="2">
    <location>
        <begin position="293"/>
        <end position="316"/>
    </location>
</feature>
<feature type="compositionally biased region" description="Polar residues" evidence="2">
    <location>
        <begin position="892"/>
        <end position="902"/>
    </location>
</feature>
<feature type="compositionally biased region" description="Basic and acidic residues" evidence="2">
    <location>
        <begin position="1565"/>
        <end position="1602"/>
    </location>
</feature>
<proteinExistence type="predicted"/>
<feature type="domain" description="S phase cyclin A-associated protein in the endoplasmic reticulum N-terminal" evidence="3">
    <location>
        <begin position="57"/>
        <end position="147"/>
    </location>
</feature>
<dbReference type="Proteomes" id="UP001652582">
    <property type="component" value="Chromosome 2"/>
</dbReference>
<organism evidence="4 5">
    <name type="scientific">Bicyclus anynana</name>
    <name type="common">Squinting bush brown butterfly</name>
    <dbReference type="NCBI Taxonomy" id="110368"/>
    <lineage>
        <taxon>Eukaryota</taxon>
        <taxon>Metazoa</taxon>
        <taxon>Ecdysozoa</taxon>
        <taxon>Arthropoda</taxon>
        <taxon>Hexapoda</taxon>
        <taxon>Insecta</taxon>
        <taxon>Pterygota</taxon>
        <taxon>Neoptera</taxon>
        <taxon>Endopterygota</taxon>
        <taxon>Lepidoptera</taxon>
        <taxon>Glossata</taxon>
        <taxon>Ditrysia</taxon>
        <taxon>Papilionoidea</taxon>
        <taxon>Nymphalidae</taxon>
        <taxon>Satyrinae</taxon>
        <taxon>Satyrini</taxon>
        <taxon>Mycalesina</taxon>
        <taxon>Bicyclus</taxon>
    </lineage>
</organism>
<evidence type="ECO:0000313" key="5">
    <source>
        <dbReference type="RefSeq" id="XP_052741776.1"/>
    </source>
</evidence>
<feature type="region of interest" description="Disordered" evidence="2">
    <location>
        <begin position="1546"/>
        <end position="1651"/>
    </location>
</feature>
<feature type="region of interest" description="Disordered" evidence="2">
    <location>
        <begin position="29"/>
        <end position="59"/>
    </location>
</feature>
<evidence type="ECO:0000313" key="4">
    <source>
        <dbReference type="Proteomes" id="UP001652582"/>
    </source>
</evidence>
<feature type="compositionally biased region" description="Basic and acidic residues" evidence="2">
    <location>
        <begin position="870"/>
        <end position="891"/>
    </location>
</feature>
<dbReference type="RefSeq" id="XP_052741776.1">
    <property type="nucleotide sequence ID" value="XM_052885816.1"/>
</dbReference>
<gene>
    <name evidence="5" type="primary">LOC112048863</name>
</gene>
<feature type="coiled-coil region" evidence="1">
    <location>
        <begin position="1215"/>
        <end position="1289"/>
    </location>
</feature>
<feature type="region of interest" description="Disordered" evidence="2">
    <location>
        <begin position="837"/>
        <end position="915"/>
    </location>
</feature>
<feature type="compositionally biased region" description="Basic and acidic residues" evidence="2">
    <location>
        <begin position="1456"/>
        <end position="1482"/>
    </location>
</feature>
<feature type="region of interest" description="Disordered" evidence="2">
    <location>
        <begin position="706"/>
        <end position="750"/>
    </location>
</feature>
<protein>
    <submittedName>
        <fullName evidence="5">S phase cyclin A-associated protein in the endoplasmic reticulum</fullName>
    </submittedName>
</protein>
<feature type="compositionally biased region" description="Polar residues" evidence="2">
    <location>
        <begin position="852"/>
        <end position="864"/>
    </location>
</feature>